<dbReference type="EC" id="6.3.2.3" evidence="10"/>
<dbReference type="RefSeq" id="WP_206588116.1">
    <property type="nucleotide sequence ID" value="NZ_JAFKCU010000005.1"/>
</dbReference>
<dbReference type="PANTHER" id="PTHR21621:SF4">
    <property type="entry name" value="GLUTATHIONE SYNTHETASE"/>
    <property type="match status" value="1"/>
</dbReference>
<keyword evidence="6 10" id="KW-0547">Nucleotide-binding</keyword>
<protein>
    <recommendedName>
        <fullName evidence="10">Glutathione synthetase</fullName>
        <ecNumber evidence="10">6.3.2.3</ecNumber>
    </recommendedName>
    <alternativeName>
        <fullName evidence="10">GSH synthetase</fullName>
        <shortName evidence="10">GSH-S</shortName>
        <shortName evidence="10">GSHase</shortName>
    </alternativeName>
    <alternativeName>
        <fullName evidence="10">Glutathione synthase</fullName>
    </alternativeName>
</protein>
<comment type="cofactor">
    <cofactor evidence="2">
        <name>Mg(2+)</name>
        <dbReference type="ChEBI" id="CHEBI:18420"/>
    </cofactor>
</comment>
<keyword evidence="5" id="KW-0479">Metal-binding</keyword>
<dbReference type="SUPFAM" id="SSF56059">
    <property type="entry name" value="Glutathione synthetase ATP-binding domain-like"/>
    <property type="match status" value="1"/>
</dbReference>
<evidence type="ECO:0000256" key="1">
    <source>
        <dbReference type="ARBA" id="ARBA00001936"/>
    </source>
</evidence>
<dbReference type="Gene3D" id="3.30.1490.20">
    <property type="entry name" value="ATP-grasp fold, A domain"/>
    <property type="match status" value="1"/>
</dbReference>
<name>A0ABS3CK15_9BACT</name>
<dbReference type="HAMAP" id="MF_00162">
    <property type="entry name" value="GSH_S"/>
    <property type="match status" value="1"/>
</dbReference>
<evidence type="ECO:0000259" key="11">
    <source>
        <dbReference type="PROSITE" id="PS50975"/>
    </source>
</evidence>
<dbReference type="InterPro" id="IPR004218">
    <property type="entry name" value="GSHS_ATP-bd"/>
</dbReference>
<keyword evidence="4 10" id="KW-0317">Glutathione biosynthesis</keyword>
<evidence type="ECO:0000256" key="4">
    <source>
        <dbReference type="ARBA" id="ARBA00022684"/>
    </source>
</evidence>
<sequence length="329" mass="37336">MKPIRIGFVMDPIASINPKKDSTLALMLEAQKRGWEVSYLELGDLFISNGIPEGRIHHVEVFNNLEIWYKDLKTTFEPLYKLDVLVMRKDPPFDIEFIMATYILEKAADEGVLILNQANSLRDVNEKVYTAWFPQCCPPSLLTRSKSTLLDFLQTHHKIVVKPTHKMGGQSIFVLSEGDPNTQVILEEITKKETCFIQAQAYIPEIETIGDKRILLIDGTPIPYGIARKPRPGDHRGNLAVGASAEGFTLTERDLWICEQLKPMLLEKGLFFVGIDVIGDYLTEINVTSPTGIKEINHHFNLDIAATFFDSLHQKLIDHQTFKNHDFST</sequence>
<evidence type="ECO:0000256" key="5">
    <source>
        <dbReference type="ARBA" id="ARBA00022723"/>
    </source>
</evidence>
<dbReference type="SUPFAM" id="SSF52440">
    <property type="entry name" value="PreATP-grasp domain"/>
    <property type="match status" value="1"/>
</dbReference>
<dbReference type="PROSITE" id="PS50975">
    <property type="entry name" value="ATP_GRASP"/>
    <property type="match status" value="1"/>
</dbReference>
<dbReference type="GO" id="GO:0004363">
    <property type="term" value="F:glutathione synthase activity"/>
    <property type="evidence" value="ECO:0007669"/>
    <property type="project" value="UniProtKB-EC"/>
</dbReference>
<feature type="domain" description="ATP-grasp" evidence="11">
    <location>
        <begin position="127"/>
        <end position="313"/>
    </location>
</feature>
<dbReference type="InterPro" id="IPR016185">
    <property type="entry name" value="PreATP-grasp_dom_sf"/>
</dbReference>
<organism evidence="12 13">
    <name type="scientific">Algoriphagus pacificus</name>
    <dbReference type="NCBI Taxonomy" id="2811234"/>
    <lineage>
        <taxon>Bacteria</taxon>
        <taxon>Pseudomonadati</taxon>
        <taxon>Bacteroidota</taxon>
        <taxon>Cytophagia</taxon>
        <taxon>Cytophagales</taxon>
        <taxon>Cyclobacteriaceae</taxon>
        <taxon>Algoriphagus</taxon>
    </lineage>
</organism>
<evidence type="ECO:0000256" key="10">
    <source>
        <dbReference type="HAMAP-Rule" id="MF_00162"/>
    </source>
</evidence>
<dbReference type="InterPro" id="IPR004215">
    <property type="entry name" value="GSHS_N"/>
</dbReference>
<dbReference type="Pfam" id="PF02955">
    <property type="entry name" value="GSH-S_ATP"/>
    <property type="match status" value="1"/>
</dbReference>
<evidence type="ECO:0000256" key="3">
    <source>
        <dbReference type="ARBA" id="ARBA00022598"/>
    </source>
</evidence>
<evidence type="ECO:0000313" key="12">
    <source>
        <dbReference type="EMBL" id="MBN7817443.1"/>
    </source>
</evidence>
<comment type="cofactor">
    <cofactor evidence="1">
        <name>Mn(2+)</name>
        <dbReference type="ChEBI" id="CHEBI:29035"/>
    </cofactor>
</comment>
<dbReference type="NCBIfam" id="TIGR01380">
    <property type="entry name" value="glut_syn"/>
    <property type="match status" value="1"/>
</dbReference>
<dbReference type="InterPro" id="IPR013815">
    <property type="entry name" value="ATP_grasp_subdomain_1"/>
</dbReference>
<keyword evidence="7 10" id="KW-0067">ATP-binding</keyword>
<comment type="catalytic activity">
    <reaction evidence="10">
        <text>gamma-L-glutamyl-L-cysteine + glycine + ATP = glutathione + ADP + phosphate + H(+)</text>
        <dbReference type="Rhea" id="RHEA:13557"/>
        <dbReference type="ChEBI" id="CHEBI:15378"/>
        <dbReference type="ChEBI" id="CHEBI:30616"/>
        <dbReference type="ChEBI" id="CHEBI:43474"/>
        <dbReference type="ChEBI" id="CHEBI:57305"/>
        <dbReference type="ChEBI" id="CHEBI:57925"/>
        <dbReference type="ChEBI" id="CHEBI:58173"/>
        <dbReference type="ChEBI" id="CHEBI:456216"/>
        <dbReference type="EC" id="6.3.2.3"/>
    </reaction>
</comment>
<dbReference type="Gene3D" id="3.30.470.20">
    <property type="entry name" value="ATP-grasp fold, B domain"/>
    <property type="match status" value="1"/>
</dbReference>
<gene>
    <name evidence="10 12" type="primary">gshB</name>
    <name evidence="12" type="ORF">J0A69_18525</name>
</gene>
<dbReference type="Pfam" id="PF02951">
    <property type="entry name" value="GSH-S_N"/>
    <property type="match status" value="1"/>
</dbReference>
<keyword evidence="3 10" id="KW-0436">Ligase</keyword>
<evidence type="ECO:0000256" key="9">
    <source>
        <dbReference type="ARBA" id="ARBA00023211"/>
    </source>
</evidence>
<dbReference type="NCBIfam" id="NF003573">
    <property type="entry name" value="PRK05246.1"/>
    <property type="match status" value="1"/>
</dbReference>
<comment type="similarity">
    <text evidence="10">Belongs to the prokaryotic GSH synthase family.</text>
</comment>
<keyword evidence="8" id="KW-0460">Magnesium</keyword>
<dbReference type="InterPro" id="IPR011761">
    <property type="entry name" value="ATP-grasp"/>
</dbReference>
<accession>A0ABS3CK15</accession>
<evidence type="ECO:0000313" key="13">
    <source>
        <dbReference type="Proteomes" id="UP000664480"/>
    </source>
</evidence>
<comment type="caution">
    <text evidence="12">The sequence shown here is derived from an EMBL/GenBank/DDBJ whole genome shotgun (WGS) entry which is preliminary data.</text>
</comment>
<evidence type="ECO:0000256" key="7">
    <source>
        <dbReference type="ARBA" id="ARBA00022840"/>
    </source>
</evidence>
<evidence type="ECO:0000256" key="8">
    <source>
        <dbReference type="ARBA" id="ARBA00022842"/>
    </source>
</evidence>
<reference evidence="12 13" key="1">
    <citation type="submission" date="2021-03" db="EMBL/GenBank/DDBJ databases">
        <title>novel species isolated from a fishpond in China.</title>
        <authorList>
            <person name="Lu H."/>
            <person name="Cai Z."/>
        </authorList>
    </citation>
    <scope>NUCLEOTIDE SEQUENCE [LARGE SCALE GENOMIC DNA]</scope>
    <source>
        <strain evidence="12 13">YJ13C</strain>
    </source>
</reference>
<proteinExistence type="inferred from homology"/>
<comment type="pathway">
    <text evidence="10">Sulfur metabolism; glutathione biosynthesis; glutathione from L-cysteine and L-glutamate: step 2/2.</text>
</comment>
<dbReference type="Gene3D" id="3.40.50.20">
    <property type="match status" value="1"/>
</dbReference>
<dbReference type="EMBL" id="JAFKCU010000005">
    <property type="protein sequence ID" value="MBN7817443.1"/>
    <property type="molecule type" value="Genomic_DNA"/>
</dbReference>
<evidence type="ECO:0000256" key="2">
    <source>
        <dbReference type="ARBA" id="ARBA00001946"/>
    </source>
</evidence>
<dbReference type="PANTHER" id="PTHR21621">
    <property type="entry name" value="RIBOSOMAL PROTEIN S6 MODIFICATION PROTEIN"/>
    <property type="match status" value="1"/>
</dbReference>
<dbReference type="Proteomes" id="UP000664480">
    <property type="component" value="Unassembled WGS sequence"/>
</dbReference>
<evidence type="ECO:0000256" key="6">
    <source>
        <dbReference type="ARBA" id="ARBA00022741"/>
    </source>
</evidence>
<keyword evidence="13" id="KW-1185">Reference proteome</keyword>
<keyword evidence="9" id="KW-0464">Manganese</keyword>
<dbReference type="InterPro" id="IPR006284">
    <property type="entry name" value="Glut_synth_pro"/>
</dbReference>